<gene>
    <name evidence="2" type="ORF">SDC9_01122</name>
</gene>
<dbReference type="EMBL" id="VSSQ01000002">
    <property type="protein sequence ID" value="MPL55643.1"/>
    <property type="molecule type" value="Genomic_DNA"/>
</dbReference>
<evidence type="ECO:0000259" key="1">
    <source>
        <dbReference type="Pfam" id="PF18962"/>
    </source>
</evidence>
<dbReference type="NCBIfam" id="TIGR04183">
    <property type="entry name" value="Por_Secre_tail"/>
    <property type="match status" value="1"/>
</dbReference>
<comment type="caution">
    <text evidence="2">The sequence shown here is derived from an EMBL/GenBank/DDBJ whole genome shotgun (WGS) entry which is preliminary data.</text>
</comment>
<accession>A0A644SLW8</accession>
<feature type="domain" description="Secretion system C-terminal sorting" evidence="1">
    <location>
        <begin position="443"/>
        <end position="511"/>
    </location>
</feature>
<organism evidence="2">
    <name type="scientific">bioreactor metagenome</name>
    <dbReference type="NCBI Taxonomy" id="1076179"/>
    <lineage>
        <taxon>unclassified sequences</taxon>
        <taxon>metagenomes</taxon>
        <taxon>ecological metagenomes</taxon>
    </lineage>
</organism>
<proteinExistence type="predicted"/>
<dbReference type="Pfam" id="PF18962">
    <property type="entry name" value="Por_Secre_tail"/>
    <property type="match status" value="1"/>
</dbReference>
<name>A0A644SLW8_9ZZZZ</name>
<dbReference type="AlphaFoldDB" id="A0A644SLW8"/>
<sequence length="513" mass="55695">MLKRLLILIVFISLQSFSQTFTTGVVELGNGSSNIFSSTSIGPDDRFYCFFNDGNVVNTINNVIPAYRLKRWEPSSSSWVSVANLDASVIPGAIVTSSFTMFSDGNALEIDSSGGYHMLITVYTSNGTEIKYVYSANGSSWTYTTIDHSNNQTNYSFANVQLKLDATNKPHVYYLIKNIGSGGISTRVYSVMHKYFNGSAWNTETAYSQTGGSGTGANDINMMSASIDGNNKSHIAMVAETNGSGTDGSLLYLNNTSGTWSAPVFLATGSTGTPAADRVYILSDTNNKQHIVYRQNSNTLKVMYTTNKTGSWNGGQINSNLTAGLMSSIDGYYTFARNTYNDLALVYNASPTTTNTGQINYAILFNGGSNWQIGTAFSGNLRTGQYISAEYTNANTLMMTFDHFAGTGNPSYGPPENPRQLQYATSIVTNLSTENILKEELKVYPNPTSSFVNIDANNLTNVTVQILDINGRLVSTQKLSKSNQQDVSSLSPGVYVLKIISDQGTKTVKLIKE</sequence>
<dbReference type="InterPro" id="IPR026444">
    <property type="entry name" value="Secre_tail"/>
</dbReference>
<protein>
    <recommendedName>
        <fullName evidence="1">Secretion system C-terminal sorting domain-containing protein</fullName>
    </recommendedName>
</protein>
<evidence type="ECO:0000313" key="2">
    <source>
        <dbReference type="EMBL" id="MPL55643.1"/>
    </source>
</evidence>
<reference evidence="2" key="1">
    <citation type="submission" date="2019-08" db="EMBL/GenBank/DDBJ databases">
        <authorList>
            <person name="Kucharzyk K."/>
            <person name="Murdoch R.W."/>
            <person name="Higgins S."/>
            <person name="Loffler F."/>
        </authorList>
    </citation>
    <scope>NUCLEOTIDE SEQUENCE</scope>
</reference>
<dbReference type="SUPFAM" id="SSF89372">
    <property type="entry name" value="Fucose-specific lectin"/>
    <property type="match status" value="1"/>
</dbReference>